<comment type="caution">
    <text evidence="4">The sequence shown here is derived from an EMBL/GenBank/DDBJ whole genome shotgun (WGS) entry which is preliminary data.</text>
</comment>
<dbReference type="GO" id="GO:0016705">
    <property type="term" value="F:oxidoreductase activity, acting on paired donors, with incorporation or reduction of molecular oxygen"/>
    <property type="evidence" value="ECO:0007669"/>
    <property type="project" value="InterPro"/>
</dbReference>
<keyword evidence="2" id="KW-0408">Iron</keyword>
<dbReference type="GO" id="GO:0010268">
    <property type="term" value="P:brassinosteroid homeostasis"/>
    <property type="evidence" value="ECO:0007669"/>
    <property type="project" value="TreeGrafter"/>
</dbReference>
<dbReference type="Proteomes" id="UP000823388">
    <property type="component" value="Chromosome 3K"/>
</dbReference>
<name>A0A8T0UQR8_PANVG</name>
<evidence type="ECO:0000256" key="1">
    <source>
        <dbReference type="ARBA" id="ARBA00022723"/>
    </source>
</evidence>
<evidence type="ECO:0000256" key="3">
    <source>
        <dbReference type="SAM" id="Phobius"/>
    </source>
</evidence>
<evidence type="ECO:0000313" key="4">
    <source>
        <dbReference type="EMBL" id="KAG2624405.1"/>
    </source>
</evidence>
<dbReference type="GO" id="GO:0020037">
    <property type="term" value="F:heme binding"/>
    <property type="evidence" value="ECO:0007669"/>
    <property type="project" value="InterPro"/>
</dbReference>
<keyword evidence="5" id="KW-1185">Reference proteome</keyword>
<keyword evidence="3" id="KW-1133">Transmembrane helix</keyword>
<dbReference type="EMBL" id="CM029041">
    <property type="protein sequence ID" value="KAG2624405.1"/>
    <property type="molecule type" value="Genomic_DNA"/>
</dbReference>
<dbReference type="Gene3D" id="1.10.630.10">
    <property type="entry name" value="Cytochrome P450"/>
    <property type="match status" value="1"/>
</dbReference>
<keyword evidence="1" id="KW-0479">Metal-binding</keyword>
<dbReference type="PANTHER" id="PTHR24286">
    <property type="entry name" value="CYTOCHROME P450 26"/>
    <property type="match status" value="1"/>
</dbReference>
<accession>A0A8T0UQR8</accession>
<keyword evidence="3" id="KW-0472">Membrane</keyword>
<sequence length="232" mass="26506">METDLLLVIMCVTLIAAWWFHLLLKWSSGHRRRRRCELTLPPGSMGLPLLGESLEFFARIPSLEVLPFFKRRLERYGPVFKTNLVGKDMIVSLDPEVNSYVLRQDNRAFQIWYPESLKRIFGAVLEVTSSESLHKRKRTMVLRVFGPENLRLVLLRHVQGAARSNLSSWAHRPSIELKEAVSSMIFSVTAKLLINYDASTSSAGELWKHYDAFTTGLMSFPVNIPGQGFINV</sequence>
<organism evidence="4 5">
    <name type="scientific">Panicum virgatum</name>
    <name type="common">Blackwell switchgrass</name>
    <dbReference type="NCBI Taxonomy" id="38727"/>
    <lineage>
        <taxon>Eukaryota</taxon>
        <taxon>Viridiplantae</taxon>
        <taxon>Streptophyta</taxon>
        <taxon>Embryophyta</taxon>
        <taxon>Tracheophyta</taxon>
        <taxon>Spermatophyta</taxon>
        <taxon>Magnoliopsida</taxon>
        <taxon>Liliopsida</taxon>
        <taxon>Poales</taxon>
        <taxon>Poaceae</taxon>
        <taxon>PACMAD clade</taxon>
        <taxon>Panicoideae</taxon>
        <taxon>Panicodae</taxon>
        <taxon>Paniceae</taxon>
        <taxon>Panicinae</taxon>
        <taxon>Panicum</taxon>
        <taxon>Panicum sect. Hiantes</taxon>
    </lineage>
</organism>
<dbReference type="GO" id="GO:0004497">
    <property type="term" value="F:monooxygenase activity"/>
    <property type="evidence" value="ECO:0007669"/>
    <property type="project" value="InterPro"/>
</dbReference>
<dbReference type="GO" id="GO:0005506">
    <property type="term" value="F:iron ion binding"/>
    <property type="evidence" value="ECO:0007669"/>
    <property type="project" value="InterPro"/>
</dbReference>
<evidence type="ECO:0000256" key="2">
    <source>
        <dbReference type="ARBA" id="ARBA00023004"/>
    </source>
</evidence>
<evidence type="ECO:0000313" key="5">
    <source>
        <dbReference type="Proteomes" id="UP000823388"/>
    </source>
</evidence>
<feature type="transmembrane region" description="Helical" evidence="3">
    <location>
        <begin position="6"/>
        <end position="24"/>
    </location>
</feature>
<dbReference type="PANTHER" id="PTHR24286:SF81">
    <property type="entry name" value="CYTOCHROME P450 FAMILY PROTEIN, EXPRESSED"/>
    <property type="match status" value="1"/>
</dbReference>
<proteinExistence type="predicted"/>
<protein>
    <submittedName>
        <fullName evidence="4">Uncharacterized protein</fullName>
    </submittedName>
</protein>
<dbReference type="GO" id="GO:0016125">
    <property type="term" value="P:sterol metabolic process"/>
    <property type="evidence" value="ECO:0007669"/>
    <property type="project" value="TreeGrafter"/>
</dbReference>
<gene>
    <name evidence="4" type="ORF">PVAP13_3KG127527</name>
</gene>
<dbReference type="InterPro" id="IPR036396">
    <property type="entry name" value="Cyt_P450_sf"/>
</dbReference>
<dbReference type="AlphaFoldDB" id="A0A8T0UQR8"/>
<reference evidence="4 5" key="1">
    <citation type="submission" date="2020-05" db="EMBL/GenBank/DDBJ databases">
        <title>WGS assembly of Panicum virgatum.</title>
        <authorList>
            <person name="Lovell J.T."/>
            <person name="Jenkins J."/>
            <person name="Shu S."/>
            <person name="Juenger T.E."/>
            <person name="Schmutz J."/>
        </authorList>
    </citation>
    <scope>NUCLEOTIDE SEQUENCE [LARGE SCALE GENOMIC DNA]</scope>
    <source>
        <strain evidence="5">cv. AP13</strain>
    </source>
</reference>
<keyword evidence="3" id="KW-0812">Transmembrane</keyword>
<dbReference type="GO" id="GO:0016132">
    <property type="term" value="P:brassinosteroid biosynthetic process"/>
    <property type="evidence" value="ECO:0007669"/>
    <property type="project" value="TreeGrafter"/>
</dbReference>
<dbReference type="SUPFAM" id="SSF48264">
    <property type="entry name" value="Cytochrome P450"/>
    <property type="match status" value="1"/>
</dbReference>